<gene>
    <name evidence="8" type="ORF">DYB35_010131</name>
</gene>
<organism evidence="8 9">
    <name type="scientific">Aphanomyces astaci</name>
    <name type="common">Crayfish plague agent</name>
    <dbReference type="NCBI Taxonomy" id="112090"/>
    <lineage>
        <taxon>Eukaryota</taxon>
        <taxon>Sar</taxon>
        <taxon>Stramenopiles</taxon>
        <taxon>Oomycota</taxon>
        <taxon>Saprolegniomycetes</taxon>
        <taxon>Saprolegniales</taxon>
        <taxon>Verrucalvaceae</taxon>
        <taxon>Aphanomyces</taxon>
    </lineage>
</organism>
<protein>
    <recommendedName>
        <fullName evidence="7">STAS domain-containing protein</fullName>
    </recommendedName>
</protein>
<dbReference type="Gene3D" id="3.30.750.24">
    <property type="entry name" value="STAS domain"/>
    <property type="match status" value="1"/>
</dbReference>
<comment type="subcellular location">
    <subcellularLocation>
        <location evidence="1">Membrane</location>
        <topology evidence="1">Multi-pass membrane protein</topology>
    </subcellularLocation>
</comment>
<dbReference type="InterPro" id="IPR000048">
    <property type="entry name" value="IQ_motif_EF-hand-BS"/>
</dbReference>
<dbReference type="Gene3D" id="3.60.10.10">
    <property type="entry name" value="Endonuclease/exonuclease/phosphatase"/>
    <property type="match status" value="2"/>
</dbReference>
<feature type="region of interest" description="Disordered" evidence="5">
    <location>
        <begin position="380"/>
        <end position="439"/>
    </location>
</feature>
<proteinExistence type="predicted"/>
<feature type="compositionally biased region" description="Basic residues" evidence="5">
    <location>
        <begin position="391"/>
        <end position="433"/>
    </location>
</feature>
<dbReference type="Proteomes" id="UP000285712">
    <property type="component" value="Unassembled WGS sequence"/>
</dbReference>
<feature type="compositionally biased region" description="Polar residues" evidence="5">
    <location>
        <begin position="596"/>
        <end position="605"/>
    </location>
</feature>
<feature type="compositionally biased region" description="Basic and acidic residues" evidence="5">
    <location>
        <begin position="631"/>
        <end position="640"/>
    </location>
</feature>
<keyword evidence="3 6" id="KW-1133">Transmembrane helix</keyword>
<keyword evidence="2 6" id="KW-0812">Transmembrane</keyword>
<dbReference type="InterPro" id="IPR002645">
    <property type="entry name" value="STAS_dom"/>
</dbReference>
<feature type="domain" description="STAS" evidence="7">
    <location>
        <begin position="309"/>
        <end position="380"/>
    </location>
</feature>
<evidence type="ECO:0000256" key="6">
    <source>
        <dbReference type="SAM" id="Phobius"/>
    </source>
</evidence>
<dbReference type="InterPro" id="IPR011547">
    <property type="entry name" value="SLC26A/SulP_dom"/>
</dbReference>
<dbReference type="GO" id="GO:0004439">
    <property type="term" value="F:phosphatidylinositol-4,5-bisphosphate 5-phosphatase activity"/>
    <property type="evidence" value="ECO:0007669"/>
    <property type="project" value="TreeGrafter"/>
</dbReference>
<dbReference type="InterPro" id="IPR036691">
    <property type="entry name" value="Endo/exonu/phosph_ase_sf"/>
</dbReference>
<feature type="region of interest" description="Disordered" evidence="5">
    <location>
        <begin position="586"/>
        <end position="652"/>
    </location>
</feature>
<dbReference type="SUPFAM" id="SSF52091">
    <property type="entry name" value="SpoIIaa-like"/>
    <property type="match status" value="1"/>
</dbReference>
<evidence type="ECO:0000259" key="7">
    <source>
        <dbReference type="PROSITE" id="PS50801"/>
    </source>
</evidence>
<evidence type="ECO:0000256" key="1">
    <source>
        <dbReference type="ARBA" id="ARBA00004141"/>
    </source>
</evidence>
<evidence type="ECO:0000313" key="8">
    <source>
        <dbReference type="EMBL" id="RHY86698.1"/>
    </source>
</evidence>
<dbReference type="Pfam" id="PF00612">
    <property type="entry name" value="IQ"/>
    <property type="match status" value="1"/>
</dbReference>
<dbReference type="InterPro" id="IPR036513">
    <property type="entry name" value="STAS_dom_sf"/>
</dbReference>
<dbReference type="Pfam" id="PF00916">
    <property type="entry name" value="Sulfate_transp"/>
    <property type="match status" value="1"/>
</dbReference>
<dbReference type="PANTHER" id="PTHR11200">
    <property type="entry name" value="INOSITOL 5-PHOSPHATASE"/>
    <property type="match status" value="1"/>
</dbReference>
<dbReference type="PROSITE" id="PS50096">
    <property type="entry name" value="IQ"/>
    <property type="match status" value="2"/>
</dbReference>
<feature type="region of interest" description="Disordered" evidence="5">
    <location>
        <begin position="455"/>
        <end position="506"/>
    </location>
</feature>
<dbReference type="CDD" id="cd07042">
    <property type="entry name" value="STAS_SulP_like_sulfate_transporter"/>
    <property type="match status" value="1"/>
</dbReference>
<dbReference type="EMBL" id="QUTG01004974">
    <property type="protein sequence ID" value="RHY86698.1"/>
    <property type="molecule type" value="Genomic_DNA"/>
</dbReference>
<evidence type="ECO:0000313" key="9">
    <source>
        <dbReference type="Proteomes" id="UP000285712"/>
    </source>
</evidence>
<evidence type="ECO:0000256" key="2">
    <source>
        <dbReference type="ARBA" id="ARBA00022692"/>
    </source>
</evidence>
<name>A0A418CXC9_APHAT</name>
<feature type="compositionally biased region" description="Basic and acidic residues" evidence="5">
    <location>
        <begin position="586"/>
        <end position="595"/>
    </location>
</feature>
<dbReference type="GO" id="GO:0016020">
    <property type="term" value="C:membrane"/>
    <property type="evidence" value="ECO:0007669"/>
    <property type="project" value="UniProtKB-SubCell"/>
</dbReference>
<sequence>STRNIKCTRAGESLVSPTEESNTPAQPPAWGFSLNDDDFVSLDEQAAAKPPTYSNKRRNVLLFLLRTCCDLGPLVVCLIGIVVGQFLGESEVKVIGHVPQGVPAPVLPWYGYATGIIQSVDFTTLTVHALSMALIVYMTSIAMTKRLALRDHSDVNSSQELIGLGMASALGAFFQVMPPTGGMSRTAVNMQVARTQLASTVTSLLVVLMLMVGMDALYFLPKASLAAVIIVAGFYLVEIHEATWLFHSKRDEFFVWLASFAATIGMGILPGLGVSILCSLVALMIQTKRPLVYALGRSRSSGAYVNTRENADAIVDADIVVVRVQGSLYFGNTDYAMQRILSLHHDVATAVVLDATYIHDMDATTLGGLEMLHMKLAQRGDHHDDDDDAAHRKKKDERKAAARKRKHERKSHAAVKIQAHVRGHQARTKHRRGPRLDHLTTSSLVVPVLQLSSTEQLVSPKSTRRLCRQESIPEAAERQSARHGGPSLDVLSPAALGQPTSARSQARLETAHHTLPPLLSARQTSALNAPPHEEQTRRATQCACIANECGLSHGLIRIQATFRGHEGRVEAMRQREKVDATVRHEAEVEVAREGHSPSSDLTPSTKHTDGDEDKKSRSWPASMTLQTQLGRTDDDLHSMMEDGDDPGDVDVTNHTTQIVTSRGQVRVLVMTWNLQAQKPPADLTLLLRPGSCHIYAIGTEECSKKEWEDQLKDTLGATYVKLRSHALTAMHNVVFVHTSILPLVSELHSDAIATGLGNQLGNKGGVGIGFMLGRTSFAFVGCHFEAHQSQQALTRRNANFHKVNSELQLVAPSDEHRKGPIASTFDRVFWSGDLNYRIDGTRKMIDDLLARNFHDVTSLHVLVVNDQLRKEMAAGRVFQTAIALLAYESHMDVKTSDHRPVTAIFDVEFVCDVNGLDKATHADQTKSEVCAVQ</sequence>
<dbReference type="Pfam" id="PF22669">
    <property type="entry name" value="Exo_endo_phos2"/>
    <property type="match status" value="1"/>
</dbReference>
<dbReference type="GO" id="GO:0046856">
    <property type="term" value="P:phosphatidylinositol dephosphorylation"/>
    <property type="evidence" value="ECO:0007669"/>
    <property type="project" value="InterPro"/>
</dbReference>
<feature type="transmembrane region" description="Helical" evidence="6">
    <location>
        <begin position="253"/>
        <end position="283"/>
    </location>
</feature>
<feature type="compositionally biased region" description="Basic and acidic residues" evidence="5">
    <location>
        <begin position="606"/>
        <end position="616"/>
    </location>
</feature>
<dbReference type="PANTHER" id="PTHR11200:SF275">
    <property type="entry name" value="LD06095P"/>
    <property type="match status" value="1"/>
</dbReference>
<feature type="transmembrane region" description="Helical" evidence="6">
    <location>
        <begin position="225"/>
        <end position="247"/>
    </location>
</feature>
<comment type="caution">
    <text evidence="8">The sequence shown here is derived from an EMBL/GenBank/DDBJ whole genome shotgun (WGS) entry which is preliminary data.</text>
</comment>
<evidence type="ECO:0000256" key="4">
    <source>
        <dbReference type="ARBA" id="ARBA00023136"/>
    </source>
</evidence>
<dbReference type="PROSITE" id="PS50801">
    <property type="entry name" value="STAS"/>
    <property type="match status" value="1"/>
</dbReference>
<dbReference type="InterPro" id="IPR046985">
    <property type="entry name" value="IP5"/>
</dbReference>
<feature type="transmembrane region" description="Helical" evidence="6">
    <location>
        <begin position="63"/>
        <end position="87"/>
    </location>
</feature>
<feature type="transmembrane region" description="Helical" evidence="6">
    <location>
        <begin position="197"/>
        <end position="218"/>
    </location>
</feature>
<dbReference type="SMART" id="SM00015">
    <property type="entry name" value="IQ"/>
    <property type="match status" value="2"/>
</dbReference>
<feature type="non-terminal residue" evidence="8">
    <location>
        <position position="1"/>
    </location>
</feature>
<evidence type="ECO:0000256" key="3">
    <source>
        <dbReference type="ARBA" id="ARBA00022989"/>
    </source>
</evidence>
<accession>A0A418CXC9</accession>
<dbReference type="Pfam" id="PF01740">
    <property type="entry name" value="STAS"/>
    <property type="match status" value="1"/>
</dbReference>
<dbReference type="VEuPathDB" id="FungiDB:H257_00952"/>
<dbReference type="InterPro" id="IPR000300">
    <property type="entry name" value="IPPc"/>
</dbReference>
<evidence type="ECO:0000256" key="5">
    <source>
        <dbReference type="SAM" id="MobiDB-lite"/>
    </source>
</evidence>
<dbReference type="SUPFAM" id="SSF56219">
    <property type="entry name" value="DNase I-like"/>
    <property type="match status" value="1"/>
</dbReference>
<feature type="compositionally biased region" description="Polar residues" evidence="5">
    <location>
        <begin position="619"/>
        <end position="630"/>
    </location>
</feature>
<reference evidence="8 9" key="1">
    <citation type="submission" date="2018-08" db="EMBL/GenBank/DDBJ databases">
        <title>Aphanomyces genome sequencing and annotation.</title>
        <authorList>
            <person name="Minardi D."/>
            <person name="Oidtmann B."/>
            <person name="Van Der Giezen M."/>
            <person name="Studholme D.J."/>
        </authorList>
    </citation>
    <scope>NUCLEOTIDE SEQUENCE [LARGE SCALE GENOMIC DNA]</scope>
    <source>
        <strain evidence="8 9">Sv</strain>
    </source>
</reference>
<dbReference type="AlphaFoldDB" id="A0A418CXC9"/>
<dbReference type="SMART" id="SM00128">
    <property type="entry name" value="IPPc"/>
    <property type="match status" value="1"/>
</dbReference>
<feature type="transmembrane region" description="Helical" evidence="6">
    <location>
        <begin position="107"/>
        <end position="140"/>
    </location>
</feature>
<keyword evidence="4 6" id="KW-0472">Membrane</keyword>